<dbReference type="PANTHER" id="PTHR45033:SF2">
    <property type="entry name" value="ZINC-TYPE ALCOHOL DEHYDROGENASE-LIKE PROTEIN C1773.06C"/>
    <property type="match status" value="1"/>
</dbReference>
<dbReference type="GO" id="GO:0016491">
    <property type="term" value="F:oxidoreductase activity"/>
    <property type="evidence" value="ECO:0007669"/>
    <property type="project" value="InterPro"/>
</dbReference>
<dbReference type="PANTHER" id="PTHR45033">
    <property type="match status" value="1"/>
</dbReference>
<dbReference type="InterPro" id="IPR036291">
    <property type="entry name" value="NAD(P)-bd_dom_sf"/>
</dbReference>
<evidence type="ECO:0000256" key="1">
    <source>
        <dbReference type="SAM" id="MobiDB-lite"/>
    </source>
</evidence>
<protein>
    <submittedName>
        <fullName evidence="3">Alcohol dehydrogenase</fullName>
    </submittedName>
</protein>
<sequence>MGTLSTLSTLIGASLGTAGAARRGTPGGVGHRRARRDNSQGDHTMKAYELQSTTGIEGWVQVEKPQPQPGPGQALVRIRAVSLNYRDLMVAKGTYPGEKAPLIPVSDGAGEVVAVGAGVTRVKPGDRVAPTFFQVWTDGPSTPEKVGKALGGSVPGVLAEYVALDAEGLVVLPDWLSFEEGATLPCAAVTAWNALVPQGGLKAGQTVLAQGMGGVSIFALQFARILGARVLLTSSHDDKLERGKRLGAEGLINYKKSPNWEEQVLALTEGEGVDHVLEVGGAGTLPHSVRATKKGGHIALIGLLSGAMGKADSVDTGGKPLRIEPTYVGSRVMFEDMLRAMSREKTKPVIDRVFPFAQAREALRYMESGGHFGKIVISV</sequence>
<dbReference type="Proteomes" id="UP000011682">
    <property type="component" value="Unassembled WGS sequence"/>
</dbReference>
<proteinExistence type="predicted"/>
<keyword evidence="4" id="KW-1185">Reference proteome</keyword>
<accession>S9Q3N2</accession>
<evidence type="ECO:0000313" key="3">
    <source>
        <dbReference type="EMBL" id="EPX55924.1"/>
    </source>
</evidence>
<dbReference type="eggNOG" id="COG0604">
    <property type="taxonomic scope" value="Bacteria"/>
</dbReference>
<dbReference type="CDD" id="cd08276">
    <property type="entry name" value="MDR7"/>
    <property type="match status" value="1"/>
</dbReference>
<feature type="domain" description="Enoyl reductase (ER)" evidence="2">
    <location>
        <begin position="55"/>
        <end position="377"/>
    </location>
</feature>
<evidence type="ECO:0000259" key="2">
    <source>
        <dbReference type="SMART" id="SM00829"/>
    </source>
</evidence>
<feature type="region of interest" description="Disordered" evidence="1">
    <location>
        <begin position="18"/>
        <end position="44"/>
    </location>
</feature>
<dbReference type="Pfam" id="PF00107">
    <property type="entry name" value="ADH_zinc_N"/>
    <property type="match status" value="1"/>
</dbReference>
<dbReference type="SMART" id="SM00829">
    <property type="entry name" value="PKS_ER"/>
    <property type="match status" value="1"/>
</dbReference>
<dbReference type="AlphaFoldDB" id="S9Q3N2"/>
<dbReference type="Gene3D" id="3.90.180.10">
    <property type="entry name" value="Medium-chain alcohol dehydrogenases, catalytic domain"/>
    <property type="match status" value="1"/>
</dbReference>
<dbReference type="EMBL" id="ANAH02000067">
    <property type="protein sequence ID" value="EPX55924.1"/>
    <property type="molecule type" value="Genomic_DNA"/>
</dbReference>
<reference evidence="3" key="1">
    <citation type="submission" date="2013-05" db="EMBL/GenBank/DDBJ databases">
        <title>Genome assembly of Cystobacter fuscus DSM 2262.</title>
        <authorList>
            <person name="Sharma G."/>
            <person name="Khatri I."/>
            <person name="Kaur C."/>
            <person name="Mayilraj S."/>
            <person name="Subramanian S."/>
        </authorList>
    </citation>
    <scope>NUCLEOTIDE SEQUENCE [LARGE SCALE GENOMIC DNA]</scope>
    <source>
        <strain evidence="3">DSM 2262</strain>
    </source>
</reference>
<dbReference type="SUPFAM" id="SSF50129">
    <property type="entry name" value="GroES-like"/>
    <property type="match status" value="1"/>
</dbReference>
<name>S9Q3N2_CYSF2</name>
<dbReference type="InterPro" id="IPR052711">
    <property type="entry name" value="Zinc_ADH-like"/>
</dbReference>
<organism evidence="3 4">
    <name type="scientific">Cystobacter fuscus (strain ATCC 25194 / DSM 2262 / NBRC 100088 / M29)</name>
    <dbReference type="NCBI Taxonomy" id="1242864"/>
    <lineage>
        <taxon>Bacteria</taxon>
        <taxon>Pseudomonadati</taxon>
        <taxon>Myxococcota</taxon>
        <taxon>Myxococcia</taxon>
        <taxon>Myxococcales</taxon>
        <taxon>Cystobacterineae</taxon>
        <taxon>Archangiaceae</taxon>
        <taxon>Cystobacter</taxon>
    </lineage>
</organism>
<comment type="caution">
    <text evidence="3">The sequence shown here is derived from an EMBL/GenBank/DDBJ whole genome shotgun (WGS) entry which is preliminary data.</text>
</comment>
<dbReference type="InterPro" id="IPR011032">
    <property type="entry name" value="GroES-like_sf"/>
</dbReference>
<dbReference type="Gene3D" id="3.40.50.720">
    <property type="entry name" value="NAD(P)-binding Rossmann-like Domain"/>
    <property type="match status" value="1"/>
</dbReference>
<dbReference type="InterPro" id="IPR013149">
    <property type="entry name" value="ADH-like_C"/>
</dbReference>
<dbReference type="Pfam" id="PF08240">
    <property type="entry name" value="ADH_N"/>
    <property type="match status" value="1"/>
</dbReference>
<dbReference type="InterPro" id="IPR020843">
    <property type="entry name" value="ER"/>
</dbReference>
<evidence type="ECO:0000313" key="4">
    <source>
        <dbReference type="Proteomes" id="UP000011682"/>
    </source>
</evidence>
<dbReference type="SUPFAM" id="SSF51735">
    <property type="entry name" value="NAD(P)-binding Rossmann-fold domains"/>
    <property type="match status" value="1"/>
</dbReference>
<gene>
    <name evidence="3" type="ORF">D187_008179</name>
</gene>
<dbReference type="InterPro" id="IPR013154">
    <property type="entry name" value="ADH-like_N"/>
</dbReference>